<sequence>MNITIRSKDKIKRMKLKSYFIGVGGTEQRTVGKVMHKLVKYSLASQFCFKGQNDEKRCFENTEKAYKLHLVCVLANTKLIAKLQDS</sequence>
<name>A0A8J2S447_9CRUS</name>
<dbReference type="AlphaFoldDB" id="A0A8J2S447"/>
<organism evidence="1 2">
    <name type="scientific">Daphnia galeata</name>
    <dbReference type="NCBI Taxonomy" id="27404"/>
    <lineage>
        <taxon>Eukaryota</taxon>
        <taxon>Metazoa</taxon>
        <taxon>Ecdysozoa</taxon>
        <taxon>Arthropoda</taxon>
        <taxon>Crustacea</taxon>
        <taxon>Branchiopoda</taxon>
        <taxon>Diplostraca</taxon>
        <taxon>Cladocera</taxon>
        <taxon>Anomopoda</taxon>
        <taxon>Daphniidae</taxon>
        <taxon>Daphnia</taxon>
    </lineage>
</organism>
<reference evidence="1" key="1">
    <citation type="submission" date="2021-11" db="EMBL/GenBank/DDBJ databases">
        <authorList>
            <person name="Schell T."/>
        </authorList>
    </citation>
    <scope>NUCLEOTIDE SEQUENCE</scope>
    <source>
        <strain evidence="1">M5</strain>
    </source>
</reference>
<comment type="caution">
    <text evidence="1">The sequence shown here is derived from an EMBL/GenBank/DDBJ whole genome shotgun (WGS) entry which is preliminary data.</text>
</comment>
<dbReference type="OrthoDB" id="6747351at2759"/>
<dbReference type="Proteomes" id="UP000789390">
    <property type="component" value="Unassembled WGS sequence"/>
</dbReference>
<gene>
    <name evidence="1" type="ORF">DGAL_LOCUS13657</name>
</gene>
<accession>A0A8J2S447</accession>
<keyword evidence="2" id="KW-1185">Reference proteome</keyword>
<protein>
    <submittedName>
        <fullName evidence="1">Uncharacterized protein</fullName>
    </submittedName>
</protein>
<evidence type="ECO:0000313" key="1">
    <source>
        <dbReference type="EMBL" id="CAH0110157.1"/>
    </source>
</evidence>
<dbReference type="EMBL" id="CAKKLH010000300">
    <property type="protein sequence ID" value="CAH0110157.1"/>
    <property type="molecule type" value="Genomic_DNA"/>
</dbReference>
<proteinExistence type="predicted"/>
<evidence type="ECO:0000313" key="2">
    <source>
        <dbReference type="Proteomes" id="UP000789390"/>
    </source>
</evidence>